<dbReference type="EMBL" id="KN837108">
    <property type="protein sequence ID" value="KIJ46268.1"/>
    <property type="molecule type" value="Genomic_DNA"/>
</dbReference>
<accession>A0A0C9UTV4</accession>
<name>A0A0C9UTV4_SPHS4</name>
<keyword evidence="2" id="KW-1185">Reference proteome</keyword>
<organism evidence="1 2">
    <name type="scientific">Sphaerobolus stellatus (strain SS14)</name>
    <dbReference type="NCBI Taxonomy" id="990650"/>
    <lineage>
        <taxon>Eukaryota</taxon>
        <taxon>Fungi</taxon>
        <taxon>Dikarya</taxon>
        <taxon>Basidiomycota</taxon>
        <taxon>Agaricomycotina</taxon>
        <taxon>Agaricomycetes</taxon>
        <taxon>Phallomycetidae</taxon>
        <taxon>Geastrales</taxon>
        <taxon>Sphaerobolaceae</taxon>
        <taxon>Sphaerobolus</taxon>
    </lineage>
</organism>
<protein>
    <submittedName>
        <fullName evidence="1">Glycosyltransferase family 1 protein</fullName>
    </submittedName>
</protein>
<evidence type="ECO:0000313" key="2">
    <source>
        <dbReference type="Proteomes" id="UP000054279"/>
    </source>
</evidence>
<dbReference type="AlphaFoldDB" id="A0A0C9UTV4"/>
<dbReference type="OrthoDB" id="5835829at2759"/>
<dbReference type="Gene3D" id="3.40.50.2000">
    <property type="entry name" value="Glycogen Phosphorylase B"/>
    <property type="match status" value="1"/>
</dbReference>
<dbReference type="HOGENOM" id="CLU_001724_12_1_1"/>
<feature type="non-terminal residue" evidence="1">
    <location>
        <position position="1"/>
    </location>
</feature>
<reference evidence="1 2" key="1">
    <citation type="submission" date="2014-06" db="EMBL/GenBank/DDBJ databases">
        <title>Evolutionary Origins and Diversification of the Mycorrhizal Mutualists.</title>
        <authorList>
            <consortium name="DOE Joint Genome Institute"/>
            <consortium name="Mycorrhizal Genomics Consortium"/>
            <person name="Kohler A."/>
            <person name="Kuo A."/>
            <person name="Nagy L.G."/>
            <person name="Floudas D."/>
            <person name="Copeland A."/>
            <person name="Barry K.W."/>
            <person name="Cichocki N."/>
            <person name="Veneault-Fourrey C."/>
            <person name="LaButti K."/>
            <person name="Lindquist E.A."/>
            <person name="Lipzen A."/>
            <person name="Lundell T."/>
            <person name="Morin E."/>
            <person name="Murat C."/>
            <person name="Riley R."/>
            <person name="Ohm R."/>
            <person name="Sun H."/>
            <person name="Tunlid A."/>
            <person name="Henrissat B."/>
            <person name="Grigoriev I.V."/>
            <person name="Hibbett D.S."/>
            <person name="Martin F."/>
        </authorList>
    </citation>
    <scope>NUCLEOTIDE SEQUENCE [LARGE SCALE GENOMIC DNA]</scope>
    <source>
        <strain evidence="1 2">SS14</strain>
    </source>
</reference>
<dbReference type="GO" id="GO:0016740">
    <property type="term" value="F:transferase activity"/>
    <property type="evidence" value="ECO:0007669"/>
    <property type="project" value="UniProtKB-KW"/>
</dbReference>
<gene>
    <name evidence="1" type="ORF">M422DRAFT_29393</name>
</gene>
<proteinExistence type="predicted"/>
<keyword evidence="1" id="KW-0808">Transferase</keyword>
<sequence length="316" mass="35141">MMSLPLWGHLRGLVALACRSVQQRPDIGVTILTGGNIIRKAEAEVTRYFSSGDKFINNVRIIGVLEENPNAVEFLPKITGACLDFYEAIYRQDNVKCIVSGCTFQFWPKPKAVISDIYVESVKSIQAIDPAVINLAWTSMSNSASIRVFGPEELGGQGDICTKARIESENTGKSAKEIEARLCYPEEGKLLQIPGLPPMYDYEFYPQTRTPKLQEVLNHFRMICHDSIRDADGIITAGTSAFEADALNAWRKWEKGRGKELYVVGPLLPINNVPSERLANESEKAVSDKGSKIGEFLERTLLEHSEHSLIYVSSSL</sequence>
<evidence type="ECO:0000313" key="1">
    <source>
        <dbReference type="EMBL" id="KIJ46268.1"/>
    </source>
</evidence>
<dbReference type="Proteomes" id="UP000054279">
    <property type="component" value="Unassembled WGS sequence"/>
</dbReference>